<keyword evidence="1" id="KW-0472">Membrane</keyword>
<feature type="transmembrane region" description="Helical" evidence="1">
    <location>
        <begin position="92"/>
        <end position="114"/>
    </location>
</feature>
<dbReference type="Proteomes" id="UP000464495">
    <property type="component" value="Chromosome"/>
</dbReference>
<dbReference type="AlphaFoldDB" id="A0A6P1T958"/>
<dbReference type="KEGG" id="amaq:GO499_19225"/>
<name>A0A6P1T958_9RHOB</name>
<reference evidence="2 3" key="1">
    <citation type="submission" date="2019-12" db="EMBL/GenBank/DDBJ databases">
        <title>Complete genome sequence of Algicella marina strain 9Alg 56(T) isolated from the red alga Tichocarpus crinitus.</title>
        <authorList>
            <person name="Kim S.-G."/>
            <person name="Nedashkovskaya O.I."/>
        </authorList>
    </citation>
    <scope>NUCLEOTIDE SEQUENCE [LARGE SCALE GENOMIC DNA]</scope>
    <source>
        <strain evidence="2 3">9Alg 56</strain>
    </source>
</reference>
<proteinExistence type="predicted"/>
<keyword evidence="1" id="KW-1133">Transmembrane helix</keyword>
<keyword evidence="3" id="KW-1185">Reference proteome</keyword>
<dbReference type="EMBL" id="CP046620">
    <property type="protein sequence ID" value="QHQ37162.1"/>
    <property type="molecule type" value="Genomic_DNA"/>
</dbReference>
<organism evidence="2 3">
    <name type="scientific">Algicella marina</name>
    <dbReference type="NCBI Taxonomy" id="2683284"/>
    <lineage>
        <taxon>Bacteria</taxon>
        <taxon>Pseudomonadati</taxon>
        <taxon>Pseudomonadota</taxon>
        <taxon>Alphaproteobacteria</taxon>
        <taxon>Rhodobacterales</taxon>
        <taxon>Paracoccaceae</taxon>
        <taxon>Algicella</taxon>
    </lineage>
</organism>
<keyword evidence="1" id="KW-0812">Transmembrane</keyword>
<feature type="transmembrane region" description="Helical" evidence="1">
    <location>
        <begin position="58"/>
        <end position="80"/>
    </location>
</feature>
<protein>
    <submittedName>
        <fullName evidence="2">Uncharacterized protein</fullName>
    </submittedName>
</protein>
<evidence type="ECO:0000313" key="3">
    <source>
        <dbReference type="Proteomes" id="UP000464495"/>
    </source>
</evidence>
<accession>A0A6P1T958</accession>
<dbReference type="RefSeq" id="WP_161863703.1">
    <property type="nucleotide sequence ID" value="NZ_CP046620.1"/>
</dbReference>
<sequence length="152" mass="16316">MTEIAEIQPRVRTGTFIYALIGGPFWGATLTALYFALPLVIVSFIFNAGAITILAIPYLGVLFGFPFYLTIGTVAFWLAIRAGAFHPGHFALAAFVGNLLTPLACILFGAATGLSDMEEVLIFFTAFGLACAPIYGWGFGDIYLFNTARSVT</sequence>
<gene>
    <name evidence="2" type="ORF">GO499_19225</name>
</gene>
<evidence type="ECO:0000256" key="1">
    <source>
        <dbReference type="SAM" id="Phobius"/>
    </source>
</evidence>
<feature type="transmembrane region" description="Helical" evidence="1">
    <location>
        <begin position="16"/>
        <end position="46"/>
    </location>
</feature>
<feature type="transmembrane region" description="Helical" evidence="1">
    <location>
        <begin position="120"/>
        <end position="145"/>
    </location>
</feature>
<evidence type="ECO:0000313" key="2">
    <source>
        <dbReference type="EMBL" id="QHQ37162.1"/>
    </source>
</evidence>